<name>A0ABW3DG27_9BACL</name>
<proteinExistence type="predicted"/>
<dbReference type="EMBL" id="JBHTIU010000070">
    <property type="protein sequence ID" value="MFD0871025.1"/>
    <property type="molecule type" value="Genomic_DNA"/>
</dbReference>
<protein>
    <recommendedName>
        <fullName evidence="3">Beta-galactosidase</fullName>
    </recommendedName>
</protein>
<reference evidence="2" key="1">
    <citation type="journal article" date="2019" name="Int. J. Syst. Evol. Microbiol.">
        <title>The Global Catalogue of Microorganisms (GCM) 10K type strain sequencing project: providing services to taxonomists for standard genome sequencing and annotation.</title>
        <authorList>
            <consortium name="The Broad Institute Genomics Platform"/>
            <consortium name="The Broad Institute Genome Sequencing Center for Infectious Disease"/>
            <person name="Wu L."/>
            <person name="Ma J."/>
        </authorList>
    </citation>
    <scope>NUCLEOTIDE SEQUENCE [LARGE SCALE GENOMIC DNA]</scope>
    <source>
        <strain evidence="2">CCUG 57263</strain>
    </source>
</reference>
<dbReference type="InterPro" id="IPR008979">
    <property type="entry name" value="Galactose-bd-like_sf"/>
</dbReference>
<gene>
    <name evidence="1" type="ORF">ACFQ03_17945</name>
</gene>
<accession>A0ABW3DG27</accession>
<organism evidence="1 2">
    <name type="scientific">Paenibacillus residui</name>
    <dbReference type="NCBI Taxonomy" id="629724"/>
    <lineage>
        <taxon>Bacteria</taxon>
        <taxon>Bacillati</taxon>
        <taxon>Bacillota</taxon>
        <taxon>Bacilli</taxon>
        <taxon>Bacillales</taxon>
        <taxon>Paenibacillaceae</taxon>
        <taxon>Paenibacillus</taxon>
    </lineage>
</organism>
<evidence type="ECO:0000313" key="2">
    <source>
        <dbReference type="Proteomes" id="UP001597120"/>
    </source>
</evidence>
<dbReference type="Proteomes" id="UP001597120">
    <property type="component" value="Unassembled WGS sequence"/>
</dbReference>
<keyword evidence="2" id="KW-1185">Reference proteome</keyword>
<dbReference type="RefSeq" id="WP_379289889.1">
    <property type="nucleotide sequence ID" value="NZ_JBHTIU010000070.1"/>
</dbReference>
<evidence type="ECO:0000313" key="1">
    <source>
        <dbReference type="EMBL" id="MFD0871025.1"/>
    </source>
</evidence>
<evidence type="ECO:0008006" key="3">
    <source>
        <dbReference type="Google" id="ProtNLM"/>
    </source>
</evidence>
<dbReference type="SUPFAM" id="SSF49785">
    <property type="entry name" value="Galactose-binding domain-like"/>
    <property type="match status" value="1"/>
</dbReference>
<comment type="caution">
    <text evidence="1">The sequence shown here is derived from an EMBL/GenBank/DDBJ whole genome shotgun (WGS) entry which is preliminary data.</text>
</comment>
<sequence length="218" mass="24319">MSNELIMKMRTILSITGLFLLLITGIRLAWMGFQSIPEHPRAVQGILDLRDWDLPSNHTITLNGEWEFYPHRLIQRDPVQTNLTEEDKGFLQVPGNWIMSESAQTHPTFGAGSYRLRILVEPDSVQPFGLRIPDIPASSEVFVNGQLLGQSGYPALSSVQYTGKEIPYTLSFTTDRNEIEIVIHAANFDNLRNGGISHPIKFGTAAAVNKETMISIGL</sequence>
<dbReference type="Gene3D" id="2.60.120.260">
    <property type="entry name" value="Galactose-binding domain-like"/>
    <property type="match status" value="1"/>
</dbReference>